<evidence type="ECO:0000256" key="4">
    <source>
        <dbReference type="ARBA" id="ARBA00022825"/>
    </source>
</evidence>
<feature type="compositionally biased region" description="Low complexity" evidence="7">
    <location>
        <begin position="1039"/>
        <end position="1096"/>
    </location>
</feature>
<comment type="similarity">
    <text evidence="1 5 6">Belongs to the peptidase S8 family.</text>
</comment>
<dbReference type="PROSITE" id="PS00137">
    <property type="entry name" value="SUBTILASE_HIS"/>
    <property type="match status" value="1"/>
</dbReference>
<feature type="compositionally biased region" description="Low complexity" evidence="7">
    <location>
        <begin position="439"/>
        <end position="474"/>
    </location>
</feature>
<name>A0ABR4C5L6_9HELO</name>
<dbReference type="InterPro" id="IPR023827">
    <property type="entry name" value="Peptidase_S8_Asp-AS"/>
</dbReference>
<dbReference type="PROSITE" id="PS00138">
    <property type="entry name" value="SUBTILASE_SER"/>
    <property type="match status" value="1"/>
</dbReference>
<dbReference type="PROSITE" id="PS51892">
    <property type="entry name" value="SUBTILASE"/>
    <property type="match status" value="1"/>
</dbReference>
<comment type="caution">
    <text evidence="9">The sequence shown here is derived from an EMBL/GenBank/DDBJ whole genome shotgun (WGS) entry which is preliminary data.</text>
</comment>
<feature type="compositionally biased region" description="Low complexity" evidence="7">
    <location>
        <begin position="146"/>
        <end position="208"/>
    </location>
</feature>
<gene>
    <name evidence="9" type="ORF">VTL71DRAFT_2907</name>
</gene>
<dbReference type="InterPro" id="IPR023828">
    <property type="entry name" value="Peptidase_S8_Ser-AS"/>
</dbReference>
<keyword evidence="4 5" id="KW-0720">Serine protease</keyword>
<feature type="region of interest" description="Disordered" evidence="7">
    <location>
        <begin position="425"/>
        <end position="474"/>
    </location>
</feature>
<dbReference type="PANTHER" id="PTHR43806">
    <property type="entry name" value="PEPTIDASE S8"/>
    <property type="match status" value="1"/>
</dbReference>
<dbReference type="Pfam" id="PF00082">
    <property type="entry name" value="Peptidase_S8"/>
    <property type="match status" value="1"/>
</dbReference>
<dbReference type="InterPro" id="IPR036852">
    <property type="entry name" value="Peptidase_S8/S53_dom_sf"/>
</dbReference>
<evidence type="ECO:0000256" key="1">
    <source>
        <dbReference type="ARBA" id="ARBA00011073"/>
    </source>
</evidence>
<dbReference type="InterPro" id="IPR015500">
    <property type="entry name" value="Peptidase_S8_subtilisin-rel"/>
</dbReference>
<dbReference type="PANTHER" id="PTHR43806:SF11">
    <property type="entry name" value="CEREVISIN-RELATED"/>
    <property type="match status" value="1"/>
</dbReference>
<evidence type="ECO:0000259" key="8">
    <source>
        <dbReference type="Pfam" id="PF00082"/>
    </source>
</evidence>
<protein>
    <recommendedName>
        <fullName evidence="8">Peptidase S8/S53 domain-containing protein</fullName>
    </recommendedName>
</protein>
<dbReference type="InterPro" id="IPR050131">
    <property type="entry name" value="Peptidase_S8_subtilisin-like"/>
</dbReference>
<sequence>MIHDLQPPSPTNRLSNLCHASCRIEIVGTLFQISQLKLNVEATFLQSYCGSCIVDILLLGEIHGPMLFAVLFLIQRTIQHSDSTKQLSSDCSSDFSIYLAQLAIKGTFASSGLIIPGASPSSTNPVLSTNYCLRRRALQPGVPCISQSETSTYPEPSTSSTLPSLSAIPGDTTSVSSSSQSQLSDQASSTSASSAATTSSFRSSATPTPVIGLPEVTKGQPNPSSSVPMTKGAATTSTQFQHTATITTGSVTVETVTFSFNLLTKPPPRPEKDGKSSAEQVHVDFVALVPKMKSAASVFDTLGSTFSAFSSAVSSPGATDDSVRKAGGGLLGFFHSAFSVAADIGTNLASMGLSELDQSTKLLDRFEQASVDIFDFGKVITNIEPLLVSGGLGLASGNTILGSSSAILKGIGIGEGLRELAKLAEQSRPDTSPTPTPDSTPQSTPEPTIQSTPTTRPSTSSTATSTSSSASATETKIYSISTKQGTKVEDFYALINSLPDQGRGMKIVYPNLDWQVYGSYLTEAQAEEVRHNPIIRTVVEDGFVDDEGEEDYSVLPKKLQARVDVDPYPMLNLASQPISPVHLNLLSQGPINAAARRAQPALPISDYLMSSKGGEGITIFVIDTGINPSHPEFVNSYTMGDHYVVPNGLLGLPATQPAVDPQTGESVMVPFVPDPDNVMSESRNHGSCVASLAAGRVYGVAKKAHLYPIKYKNSRGAVTELALQAAFMHVINTVMNKDSRKDGPPTTPGWAVLSFSQGFGLLEGKAWQTRRNLMEVLLKECWKNDIVTVIAAGNEGDKPGFDLSRDIPACLGTPTNPLITVGATNSQGNRLPLTNKDTGLGGSITTSAQGDNEVRCVAPGASGSQTQKGTSVAAPQIAGLAAYFLSLPQEELPEAINADTAAAHMPGIPVFLGPSLTGGKFIGPDLHIKGQVSQAVKDYLVRMSYKRNPAHPDAVAVAYNGVEEGLCKAVLPNASFKRKRGGIVPRAGEGDLVPVVVSGVMASTASYPLPACALPTSSSSTRSSSSSSASSVSSISSVSLTPSLSSIPSTLETTSTIASTTPPIVAPPTTTSEPAPTIASSPPAALQATVTSAEAVPTPPPPPHTTTVLPSPTPKKWTEKPCKIKCNDNGDIIG</sequence>
<dbReference type="InterPro" id="IPR000209">
    <property type="entry name" value="Peptidase_S8/S53_dom"/>
</dbReference>
<dbReference type="Proteomes" id="UP001595075">
    <property type="component" value="Unassembled WGS sequence"/>
</dbReference>
<dbReference type="SUPFAM" id="SSF52743">
    <property type="entry name" value="Subtilisin-like"/>
    <property type="match status" value="1"/>
</dbReference>
<feature type="active site" description="Charge relay system" evidence="5">
    <location>
        <position position="685"/>
    </location>
</feature>
<dbReference type="PRINTS" id="PR00723">
    <property type="entry name" value="SUBTILISIN"/>
</dbReference>
<feature type="active site" description="Charge relay system" evidence="5">
    <location>
        <position position="623"/>
    </location>
</feature>
<evidence type="ECO:0000256" key="2">
    <source>
        <dbReference type="ARBA" id="ARBA00022670"/>
    </source>
</evidence>
<evidence type="ECO:0000256" key="7">
    <source>
        <dbReference type="SAM" id="MobiDB-lite"/>
    </source>
</evidence>
<keyword evidence="10" id="KW-1185">Reference proteome</keyword>
<feature type="region of interest" description="Disordered" evidence="7">
    <location>
        <begin position="1039"/>
        <end position="1120"/>
    </location>
</feature>
<dbReference type="EMBL" id="JAZHXI010000012">
    <property type="protein sequence ID" value="KAL2065238.1"/>
    <property type="molecule type" value="Genomic_DNA"/>
</dbReference>
<feature type="compositionally biased region" description="Polar residues" evidence="7">
    <location>
        <begin position="219"/>
        <end position="238"/>
    </location>
</feature>
<feature type="active site" description="Charge relay system" evidence="5">
    <location>
        <position position="871"/>
    </location>
</feature>
<proteinExistence type="inferred from homology"/>
<feature type="region of interest" description="Disordered" evidence="7">
    <location>
        <begin position="145"/>
        <end position="238"/>
    </location>
</feature>
<keyword evidence="2 5" id="KW-0645">Protease</keyword>
<dbReference type="InterPro" id="IPR022398">
    <property type="entry name" value="Peptidase_S8_His-AS"/>
</dbReference>
<evidence type="ECO:0000313" key="9">
    <source>
        <dbReference type="EMBL" id="KAL2065238.1"/>
    </source>
</evidence>
<dbReference type="Gene3D" id="3.40.50.200">
    <property type="entry name" value="Peptidase S8/S53 domain"/>
    <property type="match status" value="1"/>
</dbReference>
<reference evidence="9 10" key="1">
    <citation type="journal article" date="2024" name="Commun. Biol.">
        <title>Comparative genomic analysis of thermophilic fungi reveals convergent evolutionary adaptations and gene losses.</title>
        <authorList>
            <person name="Steindorff A.S."/>
            <person name="Aguilar-Pontes M.V."/>
            <person name="Robinson A.J."/>
            <person name="Andreopoulos B."/>
            <person name="LaButti K."/>
            <person name="Kuo A."/>
            <person name="Mondo S."/>
            <person name="Riley R."/>
            <person name="Otillar R."/>
            <person name="Haridas S."/>
            <person name="Lipzen A."/>
            <person name="Grimwood J."/>
            <person name="Schmutz J."/>
            <person name="Clum A."/>
            <person name="Reid I.D."/>
            <person name="Moisan M.C."/>
            <person name="Butler G."/>
            <person name="Nguyen T.T.M."/>
            <person name="Dewar K."/>
            <person name="Conant G."/>
            <person name="Drula E."/>
            <person name="Henrissat B."/>
            <person name="Hansel C."/>
            <person name="Singer S."/>
            <person name="Hutchinson M.I."/>
            <person name="de Vries R.P."/>
            <person name="Natvig D.O."/>
            <person name="Powell A.J."/>
            <person name="Tsang A."/>
            <person name="Grigoriev I.V."/>
        </authorList>
    </citation>
    <scope>NUCLEOTIDE SEQUENCE [LARGE SCALE GENOMIC DNA]</scope>
    <source>
        <strain evidence="9 10">CBS 494.80</strain>
    </source>
</reference>
<organism evidence="9 10">
    <name type="scientific">Oculimacula yallundae</name>
    <dbReference type="NCBI Taxonomy" id="86028"/>
    <lineage>
        <taxon>Eukaryota</taxon>
        <taxon>Fungi</taxon>
        <taxon>Dikarya</taxon>
        <taxon>Ascomycota</taxon>
        <taxon>Pezizomycotina</taxon>
        <taxon>Leotiomycetes</taxon>
        <taxon>Helotiales</taxon>
        <taxon>Ploettnerulaceae</taxon>
        <taxon>Oculimacula</taxon>
    </lineage>
</organism>
<keyword evidence="3 5" id="KW-0378">Hydrolase</keyword>
<dbReference type="PROSITE" id="PS00136">
    <property type="entry name" value="SUBTILASE_ASP"/>
    <property type="match status" value="1"/>
</dbReference>
<accession>A0ABR4C5L6</accession>
<feature type="domain" description="Peptidase S8/S53" evidence="8">
    <location>
        <begin position="614"/>
        <end position="888"/>
    </location>
</feature>
<evidence type="ECO:0000256" key="5">
    <source>
        <dbReference type="PROSITE-ProRule" id="PRU01240"/>
    </source>
</evidence>
<evidence type="ECO:0000313" key="10">
    <source>
        <dbReference type="Proteomes" id="UP001595075"/>
    </source>
</evidence>
<evidence type="ECO:0000256" key="6">
    <source>
        <dbReference type="RuleBase" id="RU003355"/>
    </source>
</evidence>
<evidence type="ECO:0000256" key="3">
    <source>
        <dbReference type="ARBA" id="ARBA00022801"/>
    </source>
</evidence>